<reference evidence="2" key="2">
    <citation type="submission" date="2020-05" db="EMBL/GenBank/DDBJ databases">
        <authorList>
            <person name="Kim H.-S."/>
            <person name="Proctor R.H."/>
            <person name="Brown D.W."/>
        </authorList>
    </citation>
    <scope>NUCLEOTIDE SEQUENCE</scope>
    <source>
        <strain evidence="2">NRRL 20472</strain>
    </source>
</reference>
<dbReference type="EMBL" id="JABEXW010000123">
    <property type="protein sequence ID" value="KAF4970426.1"/>
    <property type="molecule type" value="Genomic_DNA"/>
</dbReference>
<dbReference type="OrthoDB" id="5097110at2759"/>
<evidence type="ECO:0000313" key="3">
    <source>
        <dbReference type="Proteomes" id="UP000622797"/>
    </source>
</evidence>
<dbReference type="Proteomes" id="UP000622797">
    <property type="component" value="Unassembled WGS sequence"/>
</dbReference>
<feature type="compositionally biased region" description="Basic and acidic residues" evidence="1">
    <location>
        <begin position="229"/>
        <end position="277"/>
    </location>
</feature>
<gene>
    <name evidence="2" type="ORF">FSARC_2546</name>
</gene>
<protein>
    <submittedName>
        <fullName evidence="2">Uncharacterized protein</fullName>
    </submittedName>
</protein>
<keyword evidence="3" id="KW-1185">Reference proteome</keyword>
<feature type="region of interest" description="Disordered" evidence="1">
    <location>
        <begin position="229"/>
        <end position="299"/>
    </location>
</feature>
<evidence type="ECO:0000256" key="1">
    <source>
        <dbReference type="SAM" id="MobiDB-lite"/>
    </source>
</evidence>
<accession>A0A8H4XDP6</accession>
<organism evidence="2 3">
    <name type="scientific">Fusarium sarcochroum</name>
    <dbReference type="NCBI Taxonomy" id="1208366"/>
    <lineage>
        <taxon>Eukaryota</taxon>
        <taxon>Fungi</taxon>
        <taxon>Dikarya</taxon>
        <taxon>Ascomycota</taxon>
        <taxon>Pezizomycotina</taxon>
        <taxon>Sordariomycetes</taxon>
        <taxon>Hypocreomycetidae</taxon>
        <taxon>Hypocreales</taxon>
        <taxon>Nectriaceae</taxon>
        <taxon>Fusarium</taxon>
        <taxon>Fusarium lateritium species complex</taxon>
    </lineage>
</organism>
<name>A0A8H4XDP6_9HYPO</name>
<dbReference type="AlphaFoldDB" id="A0A8H4XDP6"/>
<feature type="region of interest" description="Disordered" evidence="1">
    <location>
        <begin position="1"/>
        <end position="21"/>
    </location>
</feature>
<reference evidence="2" key="1">
    <citation type="journal article" date="2020" name="BMC Genomics">
        <title>Correction to: Identification and distribution of gene clusters required for synthesis of sphingolipid metabolism inhibitors in diverse species of the filamentous fungus Fusarium.</title>
        <authorList>
            <person name="Kim H.S."/>
            <person name="Lohmar J.M."/>
            <person name="Busman M."/>
            <person name="Brown D.W."/>
            <person name="Naumann T.A."/>
            <person name="Divon H.H."/>
            <person name="Lysoe E."/>
            <person name="Uhlig S."/>
            <person name="Proctor R.H."/>
        </authorList>
    </citation>
    <scope>NUCLEOTIDE SEQUENCE</scope>
    <source>
        <strain evidence="2">NRRL 20472</strain>
    </source>
</reference>
<proteinExistence type="predicted"/>
<feature type="compositionally biased region" description="Basic residues" evidence="1">
    <location>
        <begin position="278"/>
        <end position="299"/>
    </location>
</feature>
<comment type="caution">
    <text evidence="2">The sequence shown here is derived from an EMBL/GenBank/DDBJ whole genome shotgun (WGS) entry which is preliminary data.</text>
</comment>
<sequence length="299" mass="35041">MSQKPSQGHPVVHNPIEDGITASPSDIVQALFQQTVKRLDAQKAENKPYDPHLQALLESFYKTSNEINAGNENKSVQEIISEMWKNVPRQEIGNGSPLKDPFFQSAERFAVEAEYYMASSSGQAAEDFAKEWMETYDGYKEIAALEQPPEPAPAELKGASEKLQKLLGDHDLDVDSRPDTLTEKEYAEFMRKKKDRERRQAIWEGRTEHPKWMAEFTATEIANILKINKIEEKKRRDREATERKKYDEDIKREEKEKQDKKDRETFEERRRRLEDVRKTKRETKIKKEKPKTKYFLHPL</sequence>
<evidence type="ECO:0000313" key="2">
    <source>
        <dbReference type="EMBL" id="KAF4970426.1"/>
    </source>
</evidence>